<feature type="transmembrane region" description="Helical" evidence="1">
    <location>
        <begin position="168"/>
        <end position="194"/>
    </location>
</feature>
<keyword evidence="1" id="KW-0812">Transmembrane</keyword>
<feature type="transmembrane region" description="Helical" evidence="1">
    <location>
        <begin position="328"/>
        <end position="347"/>
    </location>
</feature>
<evidence type="ECO:0000256" key="1">
    <source>
        <dbReference type="SAM" id="Phobius"/>
    </source>
</evidence>
<keyword evidence="3" id="KW-1185">Reference proteome</keyword>
<evidence type="ECO:0000313" key="2">
    <source>
        <dbReference type="EMBL" id="SFQ10937.1"/>
    </source>
</evidence>
<feature type="transmembrane region" description="Helical" evidence="1">
    <location>
        <begin position="297"/>
        <end position="316"/>
    </location>
</feature>
<organism evidence="2 3">
    <name type="scientific">Pseudarcicella hirudinis</name>
    <dbReference type="NCBI Taxonomy" id="1079859"/>
    <lineage>
        <taxon>Bacteria</taxon>
        <taxon>Pseudomonadati</taxon>
        <taxon>Bacteroidota</taxon>
        <taxon>Cytophagia</taxon>
        <taxon>Cytophagales</taxon>
        <taxon>Flectobacillaceae</taxon>
        <taxon>Pseudarcicella</taxon>
    </lineage>
</organism>
<dbReference type="AlphaFoldDB" id="A0A1I5VUF2"/>
<feature type="transmembrane region" description="Helical" evidence="1">
    <location>
        <begin position="206"/>
        <end position="224"/>
    </location>
</feature>
<protein>
    <recommendedName>
        <fullName evidence="4">Dolichyl-phosphate-mannose-protein mannosyltransferase</fullName>
    </recommendedName>
</protein>
<name>A0A1I5VUF2_9BACT</name>
<dbReference type="EMBL" id="FOXH01000010">
    <property type="protein sequence ID" value="SFQ10937.1"/>
    <property type="molecule type" value="Genomic_DNA"/>
</dbReference>
<feature type="transmembrane region" description="Helical" evidence="1">
    <location>
        <begin position="236"/>
        <end position="254"/>
    </location>
</feature>
<reference evidence="2 3" key="1">
    <citation type="submission" date="2016-10" db="EMBL/GenBank/DDBJ databases">
        <authorList>
            <person name="de Groot N.N."/>
        </authorList>
    </citation>
    <scope>NUCLEOTIDE SEQUENCE [LARGE SCALE GENOMIC DNA]</scope>
    <source>
        <strain evidence="3">E92,LMG 26720,CCM 7988</strain>
    </source>
</reference>
<feature type="transmembrane region" description="Helical" evidence="1">
    <location>
        <begin position="354"/>
        <end position="373"/>
    </location>
</feature>
<gene>
    <name evidence="2" type="ORF">SAMN04515674_11059</name>
</gene>
<sequence>MHSALKRYGLSLIFIGIPCLIHCWFVLSNIVNFPFQDDTLLLEFVNAVSKENVSINVFFEQLFKVDNDHILVIPRLVCFTDFLIHGHLDFRLYIFIANINLFAIFFFLWFQFRQTKLPFYYFFPIPFLFFQPQMWEISLWALNGMQHSFILLFVSAIIYCIETKKTWAFITALVLGLFATFSHGNGILIYPVIFLALMVQSRYREGFIWILGMISSLVLYLSRYEVSQSASLSTNILRILESFFAIFGFNASVFLPMNEIIVTSLGVILFFFMFFVIETDLIRGIIKKAKTTQLENLGLITLFCFIVLTAAIISFVRSWNGVVMESRFAIYASLSTIIVYIMLAVKLDEKYRKIWFLAILPLSVIFNYCSYINEFKVVDYRKSSLQADIFNWKYNHTMLSVPGQFTKNADFFLSPVYQKKIWILPDYWDENAGIIENSEPQNAGNYKLNVHLNRQKIAEKTGFSIRSEAEIINLDFPFVKGNTNEAVYLALKHNSDKTLLLIPTFSNTNSRIRTLWEQKYFKQGFRANFNTDHLHEGTYQIGFVTLHNNIASIHFSKDVFNIKGQKISFVADGRILSEI</sequence>
<feature type="transmembrane region" description="Helical" evidence="1">
    <location>
        <begin position="260"/>
        <end position="277"/>
    </location>
</feature>
<feature type="transmembrane region" description="Helical" evidence="1">
    <location>
        <begin position="117"/>
        <end position="134"/>
    </location>
</feature>
<feature type="transmembrane region" description="Helical" evidence="1">
    <location>
        <begin position="12"/>
        <end position="31"/>
    </location>
</feature>
<dbReference type="Proteomes" id="UP000199306">
    <property type="component" value="Unassembled WGS sequence"/>
</dbReference>
<keyword evidence="1" id="KW-1133">Transmembrane helix</keyword>
<keyword evidence="1" id="KW-0472">Membrane</keyword>
<accession>A0A1I5VUF2</accession>
<evidence type="ECO:0008006" key="4">
    <source>
        <dbReference type="Google" id="ProtNLM"/>
    </source>
</evidence>
<proteinExistence type="predicted"/>
<feature type="transmembrane region" description="Helical" evidence="1">
    <location>
        <begin position="90"/>
        <end position="110"/>
    </location>
</feature>
<feature type="transmembrane region" description="Helical" evidence="1">
    <location>
        <begin position="140"/>
        <end position="161"/>
    </location>
</feature>
<evidence type="ECO:0000313" key="3">
    <source>
        <dbReference type="Proteomes" id="UP000199306"/>
    </source>
</evidence>